<dbReference type="RefSeq" id="WP_089908728.1">
    <property type="nucleotide sequence ID" value="NZ_FOBB01000002.1"/>
</dbReference>
<dbReference type="Proteomes" id="UP000198984">
    <property type="component" value="Unassembled WGS sequence"/>
</dbReference>
<proteinExistence type="predicted"/>
<accession>A0A1H7PKE8</accession>
<sequence>MTGLIIEYEGVRIEMYMEYLSFIKQRLENAGCTDTDSLSELRALLLDTATFLTCQYRACLATKGDRTKSQKLLHAFQNIKEYYHILTNARANDVSLLKQVRSLFINDLDDLQNHAKSNVYIMQQPRSLSVAR</sequence>
<evidence type="ECO:0000313" key="1">
    <source>
        <dbReference type="EMBL" id="SEL35725.1"/>
    </source>
</evidence>
<evidence type="ECO:0000313" key="2">
    <source>
        <dbReference type="Proteomes" id="UP000198984"/>
    </source>
</evidence>
<keyword evidence="2" id="KW-1185">Reference proteome</keyword>
<name>A0A1H7PKE8_9BACT</name>
<dbReference type="AlphaFoldDB" id="A0A1H7PKE8"/>
<gene>
    <name evidence="1" type="ORF">SAMN04488505_10297</name>
</gene>
<reference evidence="1 2" key="1">
    <citation type="submission" date="2016-10" db="EMBL/GenBank/DDBJ databases">
        <authorList>
            <person name="de Groot N.N."/>
        </authorList>
    </citation>
    <scope>NUCLEOTIDE SEQUENCE [LARGE SCALE GENOMIC DNA]</scope>
    <source>
        <strain evidence="1 2">DSM 21039</strain>
    </source>
</reference>
<dbReference type="EMBL" id="FOBB01000002">
    <property type="protein sequence ID" value="SEL35725.1"/>
    <property type="molecule type" value="Genomic_DNA"/>
</dbReference>
<protein>
    <submittedName>
        <fullName evidence="1">Uncharacterized protein</fullName>
    </submittedName>
</protein>
<organism evidence="1 2">
    <name type="scientific">Chitinophaga rupis</name>
    <dbReference type="NCBI Taxonomy" id="573321"/>
    <lineage>
        <taxon>Bacteria</taxon>
        <taxon>Pseudomonadati</taxon>
        <taxon>Bacteroidota</taxon>
        <taxon>Chitinophagia</taxon>
        <taxon>Chitinophagales</taxon>
        <taxon>Chitinophagaceae</taxon>
        <taxon>Chitinophaga</taxon>
    </lineage>
</organism>